<evidence type="ECO:0000256" key="3">
    <source>
        <dbReference type="ARBA" id="ARBA00023080"/>
    </source>
</evidence>
<keyword evidence="4" id="KW-0963">Cytoplasm</keyword>
<dbReference type="Pfam" id="PF02545">
    <property type="entry name" value="Maf"/>
    <property type="match status" value="1"/>
</dbReference>
<evidence type="ECO:0000313" key="5">
    <source>
        <dbReference type="EMBL" id="XBO38753.1"/>
    </source>
</evidence>
<keyword evidence="2 4" id="KW-0378">Hydrolase</keyword>
<gene>
    <name evidence="5" type="ORF">ABEG18_24165</name>
</gene>
<comment type="cofactor">
    <cofactor evidence="1 4">
        <name>a divalent metal cation</name>
        <dbReference type="ChEBI" id="CHEBI:60240"/>
    </cofactor>
</comment>
<comment type="catalytic activity">
    <reaction evidence="4">
        <text>a 2'-deoxyribonucleoside 5'-triphosphate + H2O = a 2'-deoxyribonucleoside 5'-phosphate + diphosphate + H(+)</text>
        <dbReference type="Rhea" id="RHEA:44644"/>
        <dbReference type="ChEBI" id="CHEBI:15377"/>
        <dbReference type="ChEBI" id="CHEBI:15378"/>
        <dbReference type="ChEBI" id="CHEBI:33019"/>
        <dbReference type="ChEBI" id="CHEBI:61560"/>
        <dbReference type="ChEBI" id="CHEBI:65317"/>
        <dbReference type="EC" id="3.6.1.9"/>
    </reaction>
</comment>
<dbReference type="EMBL" id="CP157484">
    <property type="protein sequence ID" value="XBO38753.1"/>
    <property type="molecule type" value="Genomic_DNA"/>
</dbReference>
<dbReference type="InterPro" id="IPR003697">
    <property type="entry name" value="Maf-like"/>
</dbReference>
<comment type="catalytic activity">
    <reaction evidence="4">
        <text>a ribonucleoside 5'-triphosphate + H2O = a ribonucleoside 5'-phosphate + diphosphate + H(+)</text>
        <dbReference type="Rhea" id="RHEA:23996"/>
        <dbReference type="ChEBI" id="CHEBI:15377"/>
        <dbReference type="ChEBI" id="CHEBI:15378"/>
        <dbReference type="ChEBI" id="CHEBI:33019"/>
        <dbReference type="ChEBI" id="CHEBI:58043"/>
        <dbReference type="ChEBI" id="CHEBI:61557"/>
        <dbReference type="EC" id="3.6.1.9"/>
    </reaction>
</comment>
<keyword evidence="3 4" id="KW-0546">Nucleotide metabolism</keyword>
<dbReference type="SUPFAM" id="SSF52972">
    <property type="entry name" value="ITPase-like"/>
    <property type="match status" value="1"/>
</dbReference>
<accession>A0AAU7JEL7</accession>
<organism evidence="5">
    <name type="scientific">Alsobacter sp. KACC 23698</name>
    <dbReference type="NCBI Taxonomy" id="3149229"/>
    <lineage>
        <taxon>Bacteria</taxon>
        <taxon>Pseudomonadati</taxon>
        <taxon>Pseudomonadota</taxon>
        <taxon>Alphaproteobacteria</taxon>
        <taxon>Hyphomicrobiales</taxon>
        <taxon>Alsobacteraceae</taxon>
        <taxon>Alsobacter</taxon>
    </lineage>
</organism>
<name>A0AAU7JEL7_9HYPH</name>
<dbReference type="EC" id="3.6.1.9" evidence="4"/>
<dbReference type="PANTHER" id="PTHR43213:SF5">
    <property type="entry name" value="BIFUNCTIONAL DTTP_UTP PYROPHOSPHATASE_METHYLTRANSFERASE PROTEIN-RELATED"/>
    <property type="match status" value="1"/>
</dbReference>
<reference evidence="5" key="1">
    <citation type="submission" date="2024-05" db="EMBL/GenBank/DDBJ databases">
        <authorList>
            <person name="Kim S."/>
            <person name="Heo J."/>
            <person name="Choi H."/>
            <person name="Choi Y."/>
            <person name="Kwon S.-W."/>
            <person name="Kim Y."/>
        </authorList>
    </citation>
    <scope>NUCLEOTIDE SEQUENCE</scope>
    <source>
        <strain evidence="5">KACC 23698</strain>
    </source>
</reference>
<comment type="caution">
    <text evidence="4">Lacks conserved residue(s) required for the propagation of feature annotation.</text>
</comment>
<dbReference type="PIRSF" id="PIRSF006305">
    <property type="entry name" value="Maf"/>
    <property type="match status" value="1"/>
</dbReference>
<comment type="subcellular location">
    <subcellularLocation>
        <location evidence="4">Cytoplasm</location>
    </subcellularLocation>
</comment>
<dbReference type="HAMAP" id="MF_00528">
    <property type="entry name" value="Maf"/>
    <property type="match status" value="1"/>
</dbReference>
<dbReference type="CDD" id="cd00555">
    <property type="entry name" value="Maf"/>
    <property type="match status" value="1"/>
</dbReference>
<comment type="function">
    <text evidence="4">Nucleoside triphosphate pyrophosphatase. May have a dual role in cell division arrest and in preventing the incorporation of modified nucleotides into cellular nucleic acids.</text>
</comment>
<evidence type="ECO:0000256" key="1">
    <source>
        <dbReference type="ARBA" id="ARBA00001968"/>
    </source>
</evidence>
<dbReference type="GO" id="GO:0005737">
    <property type="term" value="C:cytoplasm"/>
    <property type="evidence" value="ECO:0007669"/>
    <property type="project" value="UniProtKB-SubCell"/>
</dbReference>
<dbReference type="Gene3D" id="3.90.950.10">
    <property type="match status" value="1"/>
</dbReference>
<feature type="active site" description="Proton acceptor" evidence="4">
    <location>
        <position position="84"/>
    </location>
</feature>
<dbReference type="PANTHER" id="PTHR43213">
    <property type="entry name" value="BIFUNCTIONAL DTTP/UTP PYROPHOSPHATASE/METHYLTRANSFERASE PROTEIN-RELATED"/>
    <property type="match status" value="1"/>
</dbReference>
<dbReference type="RefSeq" id="WP_406855591.1">
    <property type="nucleotide sequence ID" value="NZ_CP157484.1"/>
</dbReference>
<protein>
    <recommendedName>
        <fullName evidence="4">Nucleoside triphosphate pyrophosphatase</fullName>
        <ecNumber evidence="4">3.6.1.9</ecNumber>
    </recommendedName>
    <alternativeName>
        <fullName evidence="4">Nucleotide pyrophosphatase</fullName>
        <shortName evidence="4">Nucleotide PPase</shortName>
    </alternativeName>
</protein>
<evidence type="ECO:0000256" key="4">
    <source>
        <dbReference type="HAMAP-Rule" id="MF_00528"/>
    </source>
</evidence>
<dbReference type="AlphaFoldDB" id="A0AAU7JEL7"/>
<comment type="similarity">
    <text evidence="4">Belongs to the Maf family.</text>
</comment>
<dbReference type="GO" id="GO:0009117">
    <property type="term" value="P:nucleotide metabolic process"/>
    <property type="evidence" value="ECO:0007669"/>
    <property type="project" value="UniProtKB-KW"/>
</dbReference>
<sequence>MSASLLWTSQQPLVLASRSAARIHLLASAGIPLEAMPADIDERAEEAAARMRDADPEGVALALAQAKASAISRLRPGRLVLGSDQTLACGADAFHKPTDAAEAAEQLRRLSGRRHALHSAAVVMRDDEALFSTVATASLTMRALSEAMIARYLDAAGGVALGSVGAYQLEGLGIHLFEAIEGDHFTILGLPLMPLLAFFRQIGAAAQ</sequence>
<evidence type="ECO:0000256" key="2">
    <source>
        <dbReference type="ARBA" id="ARBA00022801"/>
    </source>
</evidence>
<dbReference type="GO" id="GO:0047429">
    <property type="term" value="F:nucleoside triphosphate diphosphatase activity"/>
    <property type="evidence" value="ECO:0007669"/>
    <property type="project" value="UniProtKB-EC"/>
</dbReference>
<proteinExistence type="inferred from homology"/>
<dbReference type="InterPro" id="IPR029001">
    <property type="entry name" value="ITPase-like_fam"/>
</dbReference>